<dbReference type="GO" id="GO:0005525">
    <property type="term" value="F:GTP binding"/>
    <property type="evidence" value="ECO:0007669"/>
    <property type="project" value="TreeGrafter"/>
</dbReference>
<dbReference type="Proteomes" id="UP000663760">
    <property type="component" value="Chromosome 11"/>
</dbReference>
<dbReference type="SUPFAM" id="SSF55620">
    <property type="entry name" value="Tetrahydrobiopterin biosynthesis enzymes-like"/>
    <property type="match status" value="2"/>
</dbReference>
<dbReference type="InterPro" id="IPR043134">
    <property type="entry name" value="GTP-CH-I_N"/>
</dbReference>
<protein>
    <recommendedName>
        <fullName evidence="4">GTP cyclohydrolase 1</fullName>
        <ecNumber evidence="3">3.5.4.16</ecNumber>
    </recommendedName>
    <alternativeName>
        <fullName evidence="6">GTP cyclohydrolase I</fullName>
    </alternativeName>
</protein>
<sequence length="500" mass="54255">MGALGECCLGGKPGCHGMEQMLLVGGEEEEIRLGPELECGGGIEDAVKVLLEGLGEDPDRDGLKKTPLRVAKALRDGTRGYKQSVHDIVEGALFLEAGMSNRVDRARGGGGLVVVRDIGLFSYCESCLLPFRVQCHVGYIPSGQHVVGLSKLARVADVFAKRLQDPQRLADDICSALQSSIKPLGVAVSLQCWHIHLPELGRKNPCQRHTSSRSNMQGWHELDVCSYSGIFEDEGGDPWIEFAAVLKFGGVNVGRVEEEKEKEKPSPLQNWCPLKSPEMVQCIGKASSKLVGTLPDAMVAAVTSILTSLGEDPLREELVGTPQRFVRWLMTFRRASFELKLNSNFHLGQLGLYSAKNSGGDIIGSRSKGEIVHSELSLPFCSQCEHHLLPFYGVAHIGYLAPPESKIIDRSLLHSVVLFYGCKLQVQERLTRQITETVFSIFCGGVMVVVEADHVCMVSRGIEKMGSSTATTAAMGQFAANLEAKTMFLQTIACSRAAGG</sequence>
<dbReference type="OrthoDB" id="4966at2759"/>
<dbReference type="AlphaFoldDB" id="A0A7I8L407"/>
<evidence type="ECO:0000256" key="4">
    <source>
        <dbReference type="ARBA" id="ARBA00017272"/>
    </source>
</evidence>
<dbReference type="EMBL" id="LR746274">
    <property type="protein sequence ID" value="CAA7404737.1"/>
    <property type="molecule type" value="Genomic_DNA"/>
</dbReference>
<organism evidence="8 9">
    <name type="scientific">Spirodela intermedia</name>
    <name type="common">Intermediate duckweed</name>
    <dbReference type="NCBI Taxonomy" id="51605"/>
    <lineage>
        <taxon>Eukaryota</taxon>
        <taxon>Viridiplantae</taxon>
        <taxon>Streptophyta</taxon>
        <taxon>Embryophyta</taxon>
        <taxon>Tracheophyta</taxon>
        <taxon>Spermatophyta</taxon>
        <taxon>Magnoliopsida</taxon>
        <taxon>Liliopsida</taxon>
        <taxon>Araceae</taxon>
        <taxon>Lemnoideae</taxon>
        <taxon>Spirodela</taxon>
    </lineage>
</organism>
<evidence type="ECO:0000259" key="7">
    <source>
        <dbReference type="Pfam" id="PF01227"/>
    </source>
</evidence>
<evidence type="ECO:0000256" key="3">
    <source>
        <dbReference type="ARBA" id="ARBA00012715"/>
    </source>
</evidence>
<dbReference type="UniPathway" id="UPA00848">
    <property type="reaction ID" value="UER00151"/>
</dbReference>
<dbReference type="InterPro" id="IPR001474">
    <property type="entry name" value="GTP_CycHdrlase_I"/>
</dbReference>
<dbReference type="PANTHER" id="PTHR11109:SF7">
    <property type="entry name" value="GTP CYCLOHYDROLASE 1"/>
    <property type="match status" value="1"/>
</dbReference>
<dbReference type="GO" id="GO:0046654">
    <property type="term" value="P:tetrahydrofolate biosynthetic process"/>
    <property type="evidence" value="ECO:0007669"/>
    <property type="project" value="InterPro"/>
</dbReference>
<gene>
    <name evidence="8" type="ORF">SI8410_11015415</name>
</gene>
<evidence type="ECO:0000313" key="9">
    <source>
        <dbReference type="Proteomes" id="UP000663760"/>
    </source>
</evidence>
<dbReference type="Gene3D" id="1.10.286.10">
    <property type="match status" value="2"/>
</dbReference>
<dbReference type="Pfam" id="PF01227">
    <property type="entry name" value="GTP_cyclohydroI"/>
    <property type="match status" value="2"/>
</dbReference>
<feature type="domain" description="GTP cyclohydrolase I" evidence="7">
    <location>
        <begin position="43"/>
        <end position="211"/>
    </location>
</feature>
<dbReference type="PANTHER" id="PTHR11109">
    <property type="entry name" value="GTP CYCLOHYDROLASE I"/>
    <property type="match status" value="1"/>
</dbReference>
<name>A0A7I8L407_SPIIN</name>
<feature type="domain" description="GTP cyclohydrolase I" evidence="7">
    <location>
        <begin position="300"/>
        <end position="492"/>
    </location>
</feature>
<dbReference type="GO" id="GO:0008270">
    <property type="term" value="F:zinc ion binding"/>
    <property type="evidence" value="ECO:0007669"/>
    <property type="project" value="TreeGrafter"/>
</dbReference>
<dbReference type="InterPro" id="IPR043133">
    <property type="entry name" value="GTP-CH-I_C/QueF"/>
</dbReference>
<evidence type="ECO:0000256" key="2">
    <source>
        <dbReference type="ARBA" id="ARBA00008085"/>
    </source>
</evidence>
<keyword evidence="5" id="KW-0378">Hydrolase</keyword>
<dbReference type="GO" id="GO:0006729">
    <property type="term" value="P:tetrahydrobiopterin biosynthetic process"/>
    <property type="evidence" value="ECO:0007669"/>
    <property type="project" value="TreeGrafter"/>
</dbReference>
<dbReference type="Gene3D" id="3.30.1130.10">
    <property type="match status" value="2"/>
</dbReference>
<accession>A0A7I8L407</accession>
<reference evidence="8" key="1">
    <citation type="submission" date="2020-02" db="EMBL/GenBank/DDBJ databases">
        <authorList>
            <person name="Scholz U."/>
            <person name="Mascher M."/>
            <person name="Fiebig A."/>
        </authorList>
    </citation>
    <scope>NUCLEOTIDE SEQUENCE</scope>
</reference>
<dbReference type="GO" id="GO:0003934">
    <property type="term" value="F:GTP cyclohydrolase I activity"/>
    <property type="evidence" value="ECO:0007669"/>
    <property type="project" value="UniProtKB-EC"/>
</dbReference>
<dbReference type="InterPro" id="IPR020602">
    <property type="entry name" value="GTP_CycHdrlase_I_dom"/>
</dbReference>
<comment type="pathway">
    <text evidence="1">Cofactor biosynthesis; 7,8-dihydroneopterin triphosphate biosynthesis; 7,8-dihydroneopterin triphosphate from GTP: step 1/1.</text>
</comment>
<evidence type="ECO:0000256" key="6">
    <source>
        <dbReference type="ARBA" id="ARBA00030854"/>
    </source>
</evidence>
<evidence type="ECO:0000313" key="8">
    <source>
        <dbReference type="EMBL" id="CAA7404737.1"/>
    </source>
</evidence>
<dbReference type="EC" id="3.5.4.16" evidence="3"/>
<proteinExistence type="inferred from homology"/>
<evidence type="ECO:0000256" key="5">
    <source>
        <dbReference type="ARBA" id="ARBA00022801"/>
    </source>
</evidence>
<evidence type="ECO:0000256" key="1">
    <source>
        <dbReference type="ARBA" id="ARBA00005080"/>
    </source>
</evidence>
<comment type="similarity">
    <text evidence="2">Belongs to the GTP cyclohydrolase I family.</text>
</comment>
<keyword evidence="9" id="KW-1185">Reference proteome</keyword>
<dbReference type="GO" id="GO:0005737">
    <property type="term" value="C:cytoplasm"/>
    <property type="evidence" value="ECO:0007669"/>
    <property type="project" value="TreeGrafter"/>
</dbReference>